<dbReference type="Proteomes" id="UP000236248">
    <property type="component" value="Chromosome NCAV"/>
</dbReference>
<gene>
    <name evidence="1" type="ORF">NCAV_1349</name>
</gene>
<dbReference type="EMBL" id="LT981265">
    <property type="protein sequence ID" value="SPC34515.1"/>
    <property type="molecule type" value="Genomic_DNA"/>
</dbReference>
<reference evidence="2" key="1">
    <citation type="submission" date="2018-01" db="EMBL/GenBank/DDBJ databases">
        <authorList>
            <person name="Kerou L M."/>
        </authorList>
    </citation>
    <scope>NUCLEOTIDE SEQUENCE [LARGE SCALE GENOMIC DNA]</scope>
    <source>
        <strain evidence="2">SCU2</strain>
    </source>
</reference>
<dbReference type="AlphaFoldDB" id="A0A2K5ASA1"/>
<dbReference type="KEGG" id="ncv:NCAV_1349"/>
<evidence type="ECO:0000313" key="1">
    <source>
        <dbReference type="EMBL" id="SPC34515.1"/>
    </source>
</evidence>
<evidence type="ECO:0008006" key="3">
    <source>
        <dbReference type="Google" id="ProtNLM"/>
    </source>
</evidence>
<proteinExistence type="predicted"/>
<organism evidence="1 2">
    <name type="scientific">Candidatus Nitrosocaldus cavascurensis</name>
    <dbReference type="NCBI Taxonomy" id="2058097"/>
    <lineage>
        <taxon>Archaea</taxon>
        <taxon>Nitrososphaerota</taxon>
        <taxon>Nitrososphaeria</taxon>
        <taxon>Candidatus Nitrosocaldales</taxon>
        <taxon>Candidatus Nitrosocaldaceae</taxon>
        <taxon>Candidatus Nitrosocaldus</taxon>
    </lineage>
</organism>
<accession>A0A2K5ASA1</accession>
<dbReference type="GeneID" id="41595346"/>
<keyword evidence="2" id="KW-1185">Reference proteome</keyword>
<evidence type="ECO:0000313" key="2">
    <source>
        <dbReference type="Proteomes" id="UP000236248"/>
    </source>
</evidence>
<sequence>MQNQHATNHDEFVIRVSKLVREHLTRVLGNSTVMVIDSWLRQRGCRGIEDVCIDPEKVKLYLHMIFRDAAILLENEVARALEEEFLSYPEDNDHVKEVMLIVKKLRTHNR</sequence>
<protein>
    <recommendedName>
        <fullName evidence="3">Nitrosopumilus output domain-containing protein</fullName>
    </recommendedName>
</protein>
<dbReference type="RefSeq" id="WP_103286846.1">
    <property type="nucleotide sequence ID" value="NZ_LT981265.1"/>
</dbReference>
<name>A0A2K5ASA1_9ARCH</name>